<keyword evidence="2" id="KW-0472">Membrane</keyword>
<sequence>MSQTYESCTTNSNWEQQRDPHSPRSAPASLLYGRKKALEEPAMARSSTAVNSLNSTNTSCTSPLPIMTAAKYAFISVAVATGLYTALLGLLTTSTFQSHVVYLHAIQMTWCKDLDVPETFGFLKNQVTPFSIKTSDGEHLYAWHILPRELYRKNELPLVAEPTGFVSDITSRLAFQLLRDNPDARLIIHMHGAGGTVGSGYRVPNYHALSAGQPGKIHVLTFDYRGFGRSTGTPCESGLIMDALAVADWAMNVASIPSSRILIFAQSMGTAVSIAVSKHLALQSPPVVFAGTILVAPFVDVATLVASYRVAGTIPLLAPLAKLPLLFNYLLRFIQDKWLSKDNIAQYVQANEVNGEMYRLTIIHAEDDYDIPWHHTPTIFWHAVNASVYAGISYDDLKARKLESKVDLGAAGSVMEWRAENGVIREEILKTGLHDVIMGYPVITMAVMRSFEAVDPSFTG</sequence>
<dbReference type="GeneID" id="28842824"/>
<proteinExistence type="predicted"/>
<dbReference type="PANTHER" id="PTHR12277">
    <property type="entry name" value="ALPHA/BETA HYDROLASE DOMAIN-CONTAINING PROTEIN"/>
    <property type="match status" value="1"/>
</dbReference>
<evidence type="ECO:0000259" key="3">
    <source>
        <dbReference type="Pfam" id="PF12697"/>
    </source>
</evidence>
<keyword evidence="5" id="KW-1185">Reference proteome</keyword>
<accession>A0A1B8G9I8</accession>
<dbReference type="SUPFAM" id="SSF53474">
    <property type="entry name" value="alpha/beta-Hydrolases"/>
    <property type="match status" value="1"/>
</dbReference>
<dbReference type="Pfam" id="PF12697">
    <property type="entry name" value="Abhydrolase_6"/>
    <property type="match status" value="1"/>
</dbReference>
<reference evidence="4 5" key="1">
    <citation type="submission" date="2016-03" db="EMBL/GenBank/DDBJ databases">
        <title>Comparative genomics of Pseudogymnoascus destructans, the fungus causing white-nose syndrome of bats.</title>
        <authorList>
            <person name="Palmer J.M."/>
            <person name="Drees K.P."/>
            <person name="Foster J.T."/>
            <person name="Lindner D.L."/>
        </authorList>
    </citation>
    <scope>NUCLEOTIDE SEQUENCE [LARGE SCALE GENOMIC DNA]</scope>
    <source>
        <strain evidence="4 5">UAMH 10579</strain>
    </source>
</reference>
<dbReference type="InterPro" id="IPR000073">
    <property type="entry name" value="AB_hydrolase_1"/>
</dbReference>
<dbReference type="STRING" id="342668.A0A1B8G9I8"/>
<organism evidence="4 5">
    <name type="scientific">Pseudogymnoascus verrucosus</name>
    <dbReference type="NCBI Taxonomy" id="342668"/>
    <lineage>
        <taxon>Eukaryota</taxon>
        <taxon>Fungi</taxon>
        <taxon>Dikarya</taxon>
        <taxon>Ascomycota</taxon>
        <taxon>Pezizomycotina</taxon>
        <taxon>Leotiomycetes</taxon>
        <taxon>Thelebolales</taxon>
        <taxon>Thelebolaceae</taxon>
        <taxon>Pseudogymnoascus</taxon>
    </lineage>
</organism>
<keyword evidence="2" id="KW-1133">Transmembrane helix</keyword>
<feature type="domain" description="AB hydrolase-1" evidence="3">
    <location>
        <begin position="187"/>
        <end position="342"/>
    </location>
</feature>
<dbReference type="Gene3D" id="3.40.50.1820">
    <property type="entry name" value="alpha/beta hydrolase"/>
    <property type="match status" value="1"/>
</dbReference>
<reference evidence="5" key="2">
    <citation type="journal article" date="2018" name="Nat. Commun.">
        <title>Extreme sensitivity to ultraviolet light in the fungal pathogen causing white-nose syndrome of bats.</title>
        <authorList>
            <person name="Palmer J.M."/>
            <person name="Drees K.P."/>
            <person name="Foster J.T."/>
            <person name="Lindner D.L."/>
        </authorList>
    </citation>
    <scope>NUCLEOTIDE SEQUENCE [LARGE SCALE GENOMIC DNA]</scope>
    <source>
        <strain evidence="5">UAMH 10579</strain>
    </source>
</reference>
<protein>
    <recommendedName>
        <fullName evidence="3">AB hydrolase-1 domain-containing protein</fullName>
    </recommendedName>
</protein>
<dbReference type="Proteomes" id="UP000091956">
    <property type="component" value="Unassembled WGS sequence"/>
</dbReference>
<evidence type="ECO:0000313" key="5">
    <source>
        <dbReference type="Proteomes" id="UP000091956"/>
    </source>
</evidence>
<keyword evidence="2" id="KW-0812">Transmembrane</keyword>
<dbReference type="PANTHER" id="PTHR12277:SF81">
    <property type="entry name" value="PROTEIN ABHD13"/>
    <property type="match status" value="1"/>
</dbReference>
<evidence type="ECO:0000256" key="2">
    <source>
        <dbReference type="SAM" id="Phobius"/>
    </source>
</evidence>
<gene>
    <name evidence="4" type="ORF">VE01_09438</name>
</gene>
<dbReference type="AlphaFoldDB" id="A0A1B8G9I8"/>
<dbReference type="InterPro" id="IPR029058">
    <property type="entry name" value="AB_hydrolase_fold"/>
</dbReference>
<feature type="region of interest" description="Disordered" evidence="1">
    <location>
        <begin position="1"/>
        <end position="26"/>
    </location>
</feature>
<dbReference type="RefSeq" id="XP_018126232.1">
    <property type="nucleotide sequence ID" value="XM_018278852.1"/>
</dbReference>
<dbReference type="OrthoDB" id="446723at2759"/>
<evidence type="ECO:0000256" key="1">
    <source>
        <dbReference type="SAM" id="MobiDB-lite"/>
    </source>
</evidence>
<dbReference type="EMBL" id="KV460266">
    <property type="protein sequence ID" value="OBT92499.1"/>
    <property type="molecule type" value="Genomic_DNA"/>
</dbReference>
<feature type="transmembrane region" description="Helical" evidence="2">
    <location>
        <begin position="72"/>
        <end position="91"/>
    </location>
</feature>
<name>A0A1B8G9I8_9PEZI</name>
<evidence type="ECO:0000313" key="4">
    <source>
        <dbReference type="EMBL" id="OBT92499.1"/>
    </source>
</evidence>
<feature type="compositionally biased region" description="Polar residues" evidence="1">
    <location>
        <begin position="1"/>
        <end position="15"/>
    </location>
</feature>